<evidence type="ECO:0000313" key="1">
    <source>
        <dbReference type="EMBL" id="QNN76032.1"/>
    </source>
</evidence>
<gene>
    <name evidence="1" type="ORF">H9L19_04110</name>
</gene>
<reference evidence="1 2" key="1">
    <citation type="submission" date="2020-08" db="EMBL/GenBank/DDBJ databases">
        <title>Genome sequence of Weissella diestrammenae KACC 16890T.</title>
        <authorList>
            <person name="Hyun D.-W."/>
            <person name="Bae J.-W."/>
        </authorList>
    </citation>
    <scope>NUCLEOTIDE SEQUENCE [LARGE SCALE GENOMIC DNA]</scope>
    <source>
        <strain evidence="1 2">KACC 16890</strain>
    </source>
</reference>
<name>A0A7G9T7F7_9LACO</name>
<evidence type="ECO:0000313" key="2">
    <source>
        <dbReference type="Proteomes" id="UP000515800"/>
    </source>
</evidence>
<dbReference type="RefSeq" id="WP_187529860.1">
    <property type="nucleotide sequence ID" value="NZ_CP060724.1"/>
</dbReference>
<proteinExistence type="predicted"/>
<dbReference type="Proteomes" id="UP000515800">
    <property type="component" value="Chromosome"/>
</dbReference>
<accession>A0A7G9T7F7</accession>
<protein>
    <submittedName>
        <fullName evidence="1">Uncharacterized protein</fullName>
    </submittedName>
</protein>
<sequence>MKPEHTADALGLTEDNPVLVSGVNQVITPDNVLNRQGEMTVYNPFTQDLTLTGIARPSIKHLQIVLNDADPKAAANAVTINQDGSFKFVAHHIPPICERYFVMTYDQTILGVTQSKTEEKVVKINLGMPVLQFDTSGPHQKWIQKTGSHHFDVYTTDLKFTVSGKISAYNTGVAINVNGENIFVGQTNWNEASRYGTSYLDFAPEHFSKEYALQKNSCTHYSVDPYQLSDTQNHGQSYDITVHQIGQ</sequence>
<dbReference type="KEGG" id="wdi:H9L19_04110"/>
<organism evidence="1 2">
    <name type="scientific">Weissella diestrammenae</name>
    <dbReference type="NCBI Taxonomy" id="1162633"/>
    <lineage>
        <taxon>Bacteria</taxon>
        <taxon>Bacillati</taxon>
        <taxon>Bacillota</taxon>
        <taxon>Bacilli</taxon>
        <taxon>Lactobacillales</taxon>
        <taxon>Lactobacillaceae</taxon>
        <taxon>Weissella</taxon>
    </lineage>
</organism>
<dbReference type="EMBL" id="CP060724">
    <property type="protein sequence ID" value="QNN76032.1"/>
    <property type="molecule type" value="Genomic_DNA"/>
</dbReference>
<dbReference type="AlphaFoldDB" id="A0A7G9T7F7"/>
<keyword evidence="2" id="KW-1185">Reference proteome</keyword>